<organism evidence="1 2">
    <name type="scientific">Aliiglaciecola lipolytica E3</name>
    <dbReference type="NCBI Taxonomy" id="1127673"/>
    <lineage>
        <taxon>Bacteria</taxon>
        <taxon>Pseudomonadati</taxon>
        <taxon>Pseudomonadota</taxon>
        <taxon>Gammaproteobacteria</taxon>
        <taxon>Alteromonadales</taxon>
        <taxon>Alteromonadaceae</taxon>
        <taxon>Aliiglaciecola</taxon>
    </lineage>
</organism>
<evidence type="ECO:0000313" key="2">
    <source>
        <dbReference type="Proteomes" id="UP000006334"/>
    </source>
</evidence>
<keyword evidence="2" id="KW-1185">Reference proteome</keyword>
<name>K6Y9M7_9ALTE</name>
<dbReference type="Gene3D" id="3.60.60.10">
    <property type="entry name" value="Penicillin V Acylase, Chain A"/>
    <property type="match status" value="1"/>
</dbReference>
<accession>K6Y9M7</accession>
<dbReference type="STRING" id="1127673.GLIP_2254"/>
<dbReference type="Proteomes" id="UP000006334">
    <property type="component" value="Unassembled WGS sequence"/>
</dbReference>
<dbReference type="OrthoDB" id="4380123at2"/>
<dbReference type="PANTHER" id="PTHR17985:SF8">
    <property type="entry name" value="TRANSPORT AND GOLGI ORGANIZATION PROTEIN 2 HOMOLOG"/>
    <property type="match status" value="1"/>
</dbReference>
<sequence length="254" mass="29250">MCILFIAVEQHPDYPLIIAANRDEFYQRETAQSKFWDDNEQVLAGRDLEAGGTWMGMNKNGRLCALTNVRDPQKILTNATSRGYLVSEFLTNQDSQLSYLAKLQESKHQYNGYNLMFGQWNNLWVYNNHTDKLAKLTAGVYGLSNADLDSPWPKINQGVNKLKEHCQQAQALNTDKLFAILLDQTQARDELLPKTGVPIDWERKLSSIFIQSPDYGTRSSTLLLVNKNKHVTWLEHTFDNQGINRQQRSFNFYL</sequence>
<dbReference type="PANTHER" id="PTHR17985">
    <property type="entry name" value="SER/THR-RICH PROTEIN T10 IN DGCR REGION"/>
    <property type="match status" value="1"/>
</dbReference>
<dbReference type="AlphaFoldDB" id="K6Y9M7"/>
<dbReference type="InterPro" id="IPR008551">
    <property type="entry name" value="TANGO2"/>
</dbReference>
<dbReference type="eggNOG" id="COG3332">
    <property type="taxonomic scope" value="Bacteria"/>
</dbReference>
<comment type="caution">
    <text evidence="1">The sequence shown here is derived from an EMBL/GenBank/DDBJ whole genome shotgun (WGS) entry which is preliminary data.</text>
</comment>
<dbReference type="RefSeq" id="WP_008844698.1">
    <property type="nucleotide sequence ID" value="NZ_BAEN01000041.1"/>
</dbReference>
<gene>
    <name evidence="1" type="ORF">GLIP_2254</name>
</gene>
<protein>
    <submittedName>
        <fullName evidence="1">Ser/Thr-rich protein T10 in DGCR region</fullName>
    </submittedName>
</protein>
<dbReference type="Pfam" id="PF05742">
    <property type="entry name" value="TANGO2"/>
    <property type="match status" value="1"/>
</dbReference>
<dbReference type="EMBL" id="BAEN01000041">
    <property type="protein sequence ID" value="GAC14882.1"/>
    <property type="molecule type" value="Genomic_DNA"/>
</dbReference>
<reference evidence="1 2" key="1">
    <citation type="journal article" date="2017" name="Antonie Van Leeuwenhoek">
        <title>Rhizobium rhizosphaerae sp. nov., a novel species isolated from rice rhizosphere.</title>
        <authorList>
            <person name="Zhao J.J."/>
            <person name="Zhang J."/>
            <person name="Zhang R.J."/>
            <person name="Zhang C.W."/>
            <person name="Yin H.Q."/>
            <person name="Zhang X.X."/>
        </authorList>
    </citation>
    <scope>NUCLEOTIDE SEQUENCE [LARGE SCALE GENOMIC DNA]</scope>
    <source>
        <strain evidence="1 2">E3</strain>
    </source>
</reference>
<evidence type="ECO:0000313" key="1">
    <source>
        <dbReference type="EMBL" id="GAC14882.1"/>
    </source>
</evidence>
<proteinExistence type="predicted"/>